<feature type="domain" description="Peptidase M16 C-terminal" evidence="11">
    <location>
        <begin position="685"/>
        <end position="860"/>
    </location>
</feature>
<keyword evidence="3 12" id="KW-0645">Protease</keyword>
<dbReference type="EMBL" id="LT906465">
    <property type="protein sequence ID" value="SNV42824.1"/>
    <property type="molecule type" value="Genomic_DNA"/>
</dbReference>
<protein>
    <submittedName>
        <fullName evidence="12">Protease3</fullName>
    </submittedName>
</protein>
<keyword evidence="13" id="KW-1185">Reference proteome</keyword>
<keyword evidence="5" id="KW-0378">Hydrolase</keyword>
<accession>A0A239X9Y6</accession>
<gene>
    <name evidence="12" type="primary">yhjJ</name>
    <name evidence="12" type="ORF">SAMEA4412677_01151</name>
</gene>
<keyword evidence="7" id="KW-0482">Metalloprotease</keyword>
<evidence type="ECO:0000313" key="12">
    <source>
        <dbReference type="EMBL" id="SNV42824.1"/>
    </source>
</evidence>
<dbReference type="InterPro" id="IPR007863">
    <property type="entry name" value="Peptidase_M16_C"/>
</dbReference>
<dbReference type="InterPro" id="IPR001431">
    <property type="entry name" value="Pept_M16_Zn_BS"/>
</dbReference>
<evidence type="ECO:0000256" key="4">
    <source>
        <dbReference type="ARBA" id="ARBA00022723"/>
    </source>
</evidence>
<keyword evidence="4" id="KW-0479">Metal-binding</keyword>
<feature type="domain" description="Peptidase M16 C-terminal" evidence="11">
    <location>
        <begin position="201"/>
        <end position="383"/>
    </location>
</feature>
<comment type="cofactor">
    <cofactor evidence="1">
        <name>Zn(2+)</name>
        <dbReference type="ChEBI" id="CHEBI:29105"/>
    </cofactor>
</comment>
<keyword evidence="6" id="KW-0862">Zinc</keyword>
<dbReference type="SUPFAM" id="SSF63411">
    <property type="entry name" value="LuxS/MPP-like metallohydrolase"/>
    <property type="match status" value="4"/>
</dbReference>
<dbReference type="Proteomes" id="UP000215196">
    <property type="component" value="Chromosome 1"/>
</dbReference>
<dbReference type="PANTHER" id="PTHR43690:SF34">
    <property type="entry name" value="ZINC PROTEASE PQQL-LIKE"/>
    <property type="match status" value="1"/>
</dbReference>
<evidence type="ECO:0000313" key="13">
    <source>
        <dbReference type="Proteomes" id="UP000215196"/>
    </source>
</evidence>
<keyword evidence="9" id="KW-0732">Signal</keyword>
<comment type="similarity">
    <text evidence="2 8">Belongs to the peptidase M16 family.</text>
</comment>
<dbReference type="Pfam" id="PF00675">
    <property type="entry name" value="Peptidase_M16"/>
    <property type="match status" value="1"/>
</dbReference>
<evidence type="ECO:0000259" key="10">
    <source>
        <dbReference type="Pfam" id="PF00675"/>
    </source>
</evidence>
<dbReference type="PANTHER" id="PTHR43690">
    <property type="entry name" value="NARDILYSIN"/>
    <property type="match status" value="1"/>
</dbReference>
<evidence type="ECO:0000256" key="2">
    <source>
        <dbReference type="ARBA" id="ARBA00007261"/>
    </source>
</evidence>
<dbReference type="Gene3D" id="3.30.830.10">
    <property type="entry name" value="Metalloenzyme, LuxS/M16 peptidase-like"/>
    <property type="match status" value="4"/>
</dbReference>
<dbReference type="InterPro" id="IPR011249">
    <property type="entry name" value="Metalloenz_LuxS/M16"/>
</dbReference>
<evidence type="ECO:0000256" key="1">
    <source>
        <dbReference type="ARBA" id="ARBA00001947"/>
    </source>
</evidence>
<evidence type="ECO:0000259" key="11">
    <source>
        <dbReference type="Pfam" id="PF05193"/>
    </source>
</evidence>
<dbReference type="InterPro" id="IPR050626">
    <property type="entry name" value="Peptidase_M16"/>
</dbReference>
<dbReference type="KEGG" id="ctak:4412677_01151"/>
<evidence type="ECO:0000256" key="8">
    <source>
        <dbReference type="RuleBase" id="RU004447"/>
    </source>
</evidence>
<evidence type="ECO:0000256" key="9">
    <source>
        <dbReference type="SAM" id="SignalP"/>
    </source>
</evidence>
<evidence type="ECO:0000256" key="7">
    <source>
        <dbReference type="ARBA" id="ARBA00023049"/>
    </source>
</evidence>
<dbReference type="GO" id="GO:0046872">
    <property type="term" value="F:metal ion binding"/>
    <property type="evidence" value="ECO:0007669"/>
    <property type="project" value="UniProtKB-KW"/>
</dbReference>
<dbReference type="RefSeq" id="WP_095071312.1">
    <property type="nucleotide sequence ID" value="NZ_LT906465.1"/>
</dbReference>
<evidence type="ECO:0000256" key="6">
    <source>
        <dbReference type="ARBA" id="ARBA00022833"/>
    </source>
</evidence>
<dbReference type="InterPro" id="IPR011765">
    <property type="entry name" value="Pept_M16_N"/>
</dbReference>
<organism evidence="12 13">
    <name type="scientific">Chryseobacterium taklimakanense</name>
    <dbReference type="NCBI Taxonomy" id="536441"/>
    <lineage>
        <taxon>Bacteria</taxon>
        <taxon>Pseudomonadati</taxon>
        <taxon>Bacteroidota</taxon>
        <taxon>Flavobacteriia</taxon>
        <taxon>Flavobacteriales</taxon>
        <taxon>Weeksellaceae</taxon>
        <taxon>Chryseobacterium group</taxon>
        <taxon>Chryseobacterium</taxon>
    </lineage>
</organism>
<feature type="domain" description="Peptidase M16 N-terminal" evidence="10">
    <location>
        <begin position="45"/>
        <end position="162"/>
    </location>
</feature>
<dbReference type="Pfam" id="PF05193">
    <property type="entry name" value="Peptidase_M16_C"/>
    <property type="match status" value="2"/>
</dbReference>
<dbReference type="AlphaFoldDB" id="A0A239X9Y6"/>
<dbReference type="GO" id="GO:0004222">
    <property type="term" value="F:metalloendopeptidase activity"/>
    <property type="evidence" value="ECO:0007669"/>
    <property type="project" value="InterPro"/>
</dbReference>
<sequence length="1148" mass="128694">MKKLLLSFSLFLFMVGSLIAQNVPVDNSVRIGTLPNGMKYYIRKNVKPEKKVEMRLAINAGSVLEDESQLGLAHFMEHMNFNGTKNFPGNKLVDALQSVGIKFGQHLNAYTSFDETVYMLPVPLDKPGNLDLGLKVMEDWAFNALLTDEEINKERGVVLEELRLGLGPEKRMMDRWLPKVAYNSQYAKRLPIGSKDILENFKPEVLRKFHQEWYRPDLMALVVVGDINVDEVEQKVKTNFGKYKNPAKPRERTVYGMPSHKETLVSVETDPDATSSQVQLIMKDDGLKKPLITVADYNKSIVQNLVNTMMNNRLRELTNSNNPPFTFGLVSYGNFLRTKEAFTGMAVTKDGGHLAALKVLLEEIERANRFGFTQTELDRAKSQILSGLERSYNNRDKTESSSLVNEYVRNFLEAEVIPGIAWEYEQNKTYLPSVTLAQTNEVIKGFVRDDNRVVVFTGPKKDGISYPNDAQVLKVFDEVKLAKIEPYKEKATIANLVKAFKSTGKIVKTETDAKLGTTTFTLSNGAKVTYKKTDFKEDEILFSARSLGGNSLLNDADYIKTQFAFPALAEAGVNGYSKNDIANYLAGKQVSVNPSVGNLTEGLSGRTVQKDLGTMMELIYSYFTGLNYDPAAFNAYKEKQNAMFANLASDPNFYFQNEFQKFRNQNNPRFTGLVPFEADWAKTDYKRAYDFYKERFANAGNFHFYFVGNIDEAKLKDYTTQYLASLPSANKTSTYKDTGYKPVYGNHTKVYKKGKDPKSMVQLIYGGLANYNEKEDLALAALGEVATIKVIEKLREEEGGIYGGGARGGMAKVPYGSWFFSINFPLGPENVDKLTKAALAEMQKLIDNGPEQKDLDKYKEGELNDNKVQLKDNNYWLSNMVNYQLEGGDRYEILNYEEKVKALTVKDLQNVAKKYLTKNNLISATLMPEDGWEANVNKEAKPAASAAPATAVKDLTVQQVIDKYVAALGGKAKLEAVKSVKTVSTMKVQGMDLTITTLQMAPNKMKMTQSMMGNDMAVSVFDGEKGYVSQMGQKIDLTPEQVKQFKVKKMFDALSMKASDYKSVEKVSENGRNYYVLTSDKGKTYFDAETGLLYRGGAEMGEMKILEYKDFGGIKFPVKMEISAMGEQIEMVTADVVLNSGVSEADFK</sequence>
<evidence type="ECO:0000256" key="5">
    <source>
        <dbReference type="ARBA" id="ARBA00022801"/>
    </source>
</evidence>
<feature type="signal peptide" evidence="9">
    <location>
        <begin position="1"/>
        <end position="20"/>
    </location>
</feature>
<evidence type="ECO:0000256" key="3">
    <source>
        <dbReference type="ARBA" id="ARBA00022670"/>
    </source>
</evidence>
<dbReference type="PROSITE" id="PS00143">
    <property type="entry name" value="INSULINASE"/>
    <property type="match status" value="1"/>
</dbReference>
<dbReference type="GO" id="GO:0006508">
    <property type="term" value="P:proteolysis"/>
    <property type="evidence" value="ECO:0007669"/>
    <property type="project" value="UniProtKB-KW"/>
</dbReference>
<reference evidence="12 13" key="1">
    <citation type="submission" date="2017-06" db="EMBL/GenBank/DDBJ databases">
        <authorList>
            <consortium name="Pathogen Informatics"/>
        </authorList>
    </citation>
    <scope>NUCLEOTIDE SEQUENCE [LARGE SCALE GENOMIC DNA]</scope>
    <source>
        <strain evidence="12 13">NCTC13490</strain>
    </source>
</reference>
<feature type="chain" id="PRO_5012805766" evidence="9">
    <location>
        <begin position="21"/>
        <end position="1148"/>
    </location>
</feature>
<proteinExistence type="inferred from homology"/>
<name>A0A239X9Y6_9FLAO</name>